<reference evidence="1" key="3">
    <citation type="submission" date="2015-02" db="UniProtKB">
        <authorList>
            <consortium name="EnsemblProtists"/>
        </authorList>
    </citation>
    <scope>IDENTIFICATION</scope>
    <source>
        <strain evidence="1">DAOM BR144</strain>
    </source>
</reference>
<keyword evidence="2" id="KW-1185">Reference proteome</keyword>
<organism evidence="1 2">
    <name type="scientific">Globisporangium ultimum (strain ATCC 200006 / CBS 805.95 / DAOM BR144)</name>
    <name type="common">Pythium ultimum</name>
    <dbReference type="NCBI Taxonomy" id="431595"/>
    <lineage>
        <taxon>Eukaryota</taxon>
        <taxon>Sar</taxon>
        <taxon>Stramenopiles</taxon>
        <taxon>Oomycota</taxon>
        <taxon>Peronosporomycetes</taxon>
        <taxon>Pythiales</taxon>
        <taxon>Pythiaceae</taxon>
        <taxon>Globisporangium</taxon>
    </lineage>
</organism>
<dbReference type="eggNOG" id="ENOG502T2N1">
    <property type="taxonomic scope" value="Eukaryota"/>
</dbReference>
<accession>K3WPJ8</accession>
<dbReference type="HOGENOM" id="CLU_1900420_0_0_1"/>
<protein>
    <submittedName>
        <fullName evidence="1">Uncharacterized protein</fullName>
    </submittedName>
</protein>
<dbReference type="AlphaFoldDB" id="K3WPJ8"/>
<name>K3WPJ8_GLOUD</name>
<reference evidence="2" key="1">
    <citation type="journal article" date="2010" name="Genome Biol.">
        <title>Genome sequence of the necrotrophic plant pathogen Pythium ultimum reveals original pathogenicity mechanisms and effector repertoire.</title>
        <authorList>
            <person name="Levesque C.A."/>
            <person name="Brouwer H."/>
            <person name="Cano L."/>
            <person name="Hamilton J.P."/>
            <person name="Holt C."/>
            <person name="Huitema E."/>
            <person name="Raffaele S."/>
            <person name="Robideau G.P."/>
            <person name="Thines M."/>
            <person name="Win J."/>
            <person name="Zerillo M.M."/>
            <person name="Beakes G.W."/>
            <person name="Boore J.L."/>
            <person name="Busam D."/>
            <person name="Dumas B."/>
            <person name="Ferriera S."/>
            <person name="Fuerstenberg S.I."/>
            <person name="Gachon C.M."/>
            <person name="Gaulin E."/>
            <person name="Govers F."/>
            <person name="Grenville-Briggs L."/>
            <person name="Horner N."/>
            <person name="Hostetler J."/>
            <person name="Jiang R.H."/>
            <person name="Johnson J."/>
            <person name="Krajaejun T."/>
            <person name="Lin H."/>
            <person name="Meijer H.J."/>
            <person name="Moore B."/>
            <person name="Morris P."/>
            <person name="Phuntmart V."/>
            <person name="Puiu D."/>
            <person name="Shetty J."/>
            <person name="Stajich J.E."/>
            <person name="Tripathy S."/>
            <person name="Wawra S."/>
            <person name="van West P."/>
            <person name="Whitty B.R."/>
            <person name="Coutinho P.M."/>
            <person name="Henrissat B."/>
            <person name="Martin F."/>
            <person name="Thomas P.D."/>
            <person name="Tyler B.M."/>
            <person name="De Vries R.P."/>
            <person name="Kamoun S."/>
            <person name="Yandell M."/>
            <person name="Tisserat N."/>
            <person name="Buell C.R."/>
        </authorList>
    </citation>
    <scope>NUCLEOTIDE SEQUENCE</scope>
    <source>
        <strain evidence="2">DAOM:BR144</strain>
    </source>
</reference>
<reference evidence="2" key="2">
    <citation type="submission" date="2010-04" db="EMBL/GenBank/DDBJ databases">
        <authorList>
            <person name="Buell R."/>
            <person name="Hamilton J."/>
            <person name="Hostetler J."/>
        </authorList>
    </citation>
    <scope>NUCLEOTIDE SEQUENCE [LARGE SCALE GENOMIC DNA]</scope>
    <source>
        <strain evidence="2">DAOM:BR144</strain>
    </source>
</reference>
<dbReference type="EMBL" id="GL376560">
    <property type="status" value="NOT_ANNOTATED_CDS"/>
    <property type="molecule type" value="Genomic_DNA"/>
</dbReference>
<evidence type="ECO:0000313" key="1">
    <source>
        <dbReference type="EnsemblProtists" id="PYU1_T006890"/>
    </source>
</evidence>
<evidence type="ECO:0000313" key="2">
    <source>
        <dbReference type="Proteomes" id="UP000019132"/>
    </source>
</evidence>
<dbReference type="VEuPathDB" id="FungiDB:PYU1_G006876"/>
<sequence>MTNIAVFQQERQRLLLHDFALLLFSMLYRNTIPRNADAMRTEYLGGPKDAALKFCFEYFVPHRAKKSPLRRPHRHDKQQQPSHEIIVSEGDKFRLVIDGAGSWRLGRFENAGIVTCTHRQASPFDLDEERKSNL</sequence>
<dbReference type="EnsemblProtists" id="PYU1_T006890">
    <property type="protein sequence ID" value="PYU1_T006890"/>
    <property type="gene ID" value="PYU1_G006876"/>
</dbReference>
<dbReference type="Proteomes" id="UP000019132">
    <property type="component" value="Unassembled WGS sequence"/>
</dbReference>
<proteinExistence type="predicted"/>
<dbReference type="InParanoid" id="K3WPJ8"/>